<accession>A0A1G7Q4V2</accession>
<gene>
    <name evidence="2" type="ORF">SAMN05216260_112118</name>
</gene>
<evidence type="ECO:0000313" key="3">
    <source>
        <dbReference type="Proteomes" id="UP000198614"/>
    </source>
</evidence>
<protein>
    <recommendedName>
        <fullName evidence="4">Small secreted domain</fullName>
    </recommendedName>
</protein>
<feature type="chain" id="PRO_5011432329" description="Small secreted domain" evidence="1">
    <location>
        <begin position="27"/>
        <end position="77"/>
    </location>
</feature>
<dbReference type="Proteomes" id="UP000198614">
    <property type="component" value="Unassembled WGS sequence"/>
</dbReference>
<keyword evidence="1" id="KW-0732">Signal</keyword>
<dbReference type="EMBL" id="FNAX01000012">
    <property type="protein sequence ID" value="SDF93536.1"/>
    <property type="molecule type" value="Genomic_DNA"/>
</dbReference>
<reference evidence="2 3" key="1">
    <citation type="submission" date="2016-10" db="EMBL/GenBank/DDBJ databases">
        <authorList>
            <person name="de Groot N.N."/>
        </authorList>
    </citation>
    <scope>NUCLEOTIDE SEQUENCE [LARGE SCALE GENOMIC DNA]</scope>
    <source>
        <strain evidence="2 3">CGMCC 4.1859</strain>
    </source>
</reference>
<evidence type="ECO:0008006" key="4">
    <source>
        <dbReference type="Google" id="ProtNLM"/>
    </source>
</evidence>
<name>A0A1G7Q4V2_9ACTN</name>
<sequence>MIKKIARVSCLPVLTAALLASTPAQAAPAHAGTAAPLPAPSAGAPGAPLVGGLLGSLAIGHPVTSLRTLVPTEVLGR</sequence>
<feature type="signal peptide" evidence="1">
    <location>
        <begin position="1"/>
        <end position="26"/>
    </location>
</feature>
<proteinExistence type="predicted"/>
<organism evidence="2 3">
    <name type="scientific">Streptomyces griseoaurantiacus</name>
    <dbReference type="NCBI Taxonomy" id="68213"/>
    <lineage>
        <taxon>Bacteria</taxon>
        <taxon>Bacillati</taxon>
        <taxon>Actinomycetota</taxon>
        <taxon>Actinomycetes</taxon>
        <taxon>Kitasatosporales</taxon>
        <taxon>Streptomycetaceae</taxon>
        <taxon>Streptomyces</taxon>
        <taxon>Streptomyces aurantiacus group</taxon>
    </lineage>
</organism>
<evidence type="ECO:0000313" key="2">
    <source>
        <dbReference type="EMBL" id="SDF93536.1"/>
    </source>
</evidence>
<evidence type="ECO:0000256" key="1">
    <source>
        <dbReference type="SAM" id="SignalP"/>
    </source>
</evidence>
<dbReference type="AlphaFoldDB" id="A0A1G7Q4V2"/>